<proteinExistence type="predicted"/>
<dbReference type="KEGG" id="lfv:LF543_00755"/>
<keyword evidence="1" id="KW-1133">Transmembrane helix</keyword>
<keyword evidence="1" id="KW-0812">Transmembrane</keyword>
<protein>
    <recommendedName>
        <fullName evidence="4">TVP38/TMEM64 family membrane protein</fullName>
    </recommendedName>
</protein>
<organism evidence="2 3">
    <name type="scientific">Fructilactobacillus fructivorans</name>
    <dbReference type="NCBI Taxonomy" id="1614"/>
    <lineage>
        <taxon>Bacteria</taxon>
        <taxon>Bacillati</taxon>
        <taxon>Bacillota</taxon>
        <taxon>Bacilli</taxon>
        <taxon>Lactobacillales</taxon>
        <taxon>Lactobacillaceae</taxon>
        <taxon>Fructilactobacillus</taxon>
    </lineage>
</organism>
<dbReference type="AlphaFoldDB" id="A0AAE6NZ90"/>
<dbReference type="Proteomes" id="UP000327194">
    <property type="component" value="Chromosome"/>
</dbReference>
<dbReference type="RefSeq" id="WP_010022402.1">
    <property type="nucleotide sequence ID" value="NZ_AZDS01000002.1"/>
</dbReference>
<accession>A0AAE6NZ90</accession>
<feature type="transmembrane region" description="Helical" evidence="1">
    <location>
        <begin position="99"/>
        <end position="122"/>
    </location>
</feature>
<reference evidence="2 3" key="1">
    <citation type="submission" date="2019-10" db="EMBL/GenBank/DDBJ databases">
        <title>Genome sequencing of Lactobacillus fructivorans.</title>
        <authorList>
            <person name="Kim K."/>
        </authorList>
    </citation>
    <scope>NUCLEOTIDE SEQUENCE [LARGE SCALE GENOMIC DNA]</scope>
    <source>
        <strain evidence="2 3">LF543</strain>
    </source>
</reference>
<keyword evidence="1" id="KW-0472">Membrane</keyword>
<feature type="transmembrane region" description="Helical" evidence="1">
    <location>
        <begin position="143"/>
        <end position="166"/>
    </location>
</feature>
<feature type="transmembrane region" description="Helical" evidence="1">
    <location>
        <begin position="66"/>
        <end position="93"/>
    </location>
</feature>
<evidence type="ECO:0000313" key="2">
    <source>
        <dbReference type="EMBL" id="QFX92196.1"/>
    </source>
</evidence>
<feature type="transmembrane region" description="Helical" evidence="1">
    <location>
        <begin position="178"/>
        <end position="196"/>
    </location>
</feature>
<name>A0AAE6NZ90_9LACO</name>
<feature type="transmembrane region" description="Helical" evidence="1">
    <location>
        <begin position="18"/>
        <end position="35"/>
    </location>
</feature>
<evidence type="ECO:0000256" key="1">
    <source>
        <dbReference type="SAM" id="Phobius"/>
    </source>
</evidence>
<feature type="transmembrane region" description="Helical" evidence="1">
    <location>
        <begin position="208"/>
        <end position="226"/>
    </location>
</feature>
<dbReference type="EMBL" id="CP045562">
    <property type="protein sequence ID" value="QFX92196.1"/>
    <property type="molecule type" value="Genomic_DNA"/>
</dbReference>
<gene>
    <name evidence="2" type="ORF">LF543_00755</name>
</gene>
<sequence length="234" mass="26273">MEESFIIIEFIKEHRMDILKYLAIIIAVLFFYILFMDYWPEIKMMFNPATRGTAIQEIRDHGVVDAVLLIFLLYILTLIPGAPVAVVGVISGICFGKWFGIIINIIGLSAGNLGTTKIVSSFKGMSKKYKDNKYAQHFKNLKHPLLGLIIGYSIPIIPTYLVSFQANQDKERFTSKDVKIATVLGSVPISVIYSLGGDTILQGSFKKLMVLLAIIVIFALIVYFMVKRLVTDKL</sequence>
<evidence type="ECO:0008006" key="4">
    <source>
        <dbReference type="Google" id="ProtNLM"/>
    </source>
</evidence>
<evidence type="ECO:0000313" key="3">
    <source>
        <dbReference type="Proteomes" id="UP000327194"/>
    </source>
</evidence>